<sequence length="103" mass="11145">MEEASSSSSSSSSIYSNTIFWDSYIFPTETCRDTHTVVLRGALQDGGAQSAHKPLVLPHLSLPPSLIPPSERTLSHLCVCVCDVLIGWSVALEGGGWLWTNQL</sequence>
<protein>
    <submittedName>
        <fullName evidence="1">Uncharacterized protein</fullName>
    </submittedName>
</protein>
<proteinExistence type="predicted"/>
<accession>A0A9N7UYF5</accession>
<reference evidence="1" key="1">
    <citation type="submission" date="2020-03" db="EMBL/GenBank/DDBJ databases">
        <authorList>
            <person name="Weist P."/>
        </authorList>
    </citation>
    <scope>NUCLEOTIDE SEQUENCE</scope>
</reference>
<comment type="caution">
    <text evidence="1">The sequence shown here is derived from an EMBL/GenBank/DDBJ whole genome shotgun (WGS) entry which is preliminary data.</text>
</comment>
<organism evidence="1 2">
    <name type="scientific">Pleuronectes platessa</name>
    <name type="common">European plaice</name>
    <dbReference type="NCBI Taxonomy" id="8262"/>
    <lineage>
        <taxon>Eukaryota</taxon>
        <taxon>Metazoa</taxon>
        <taxon>Chordata</taxon>
        <taxon>Craniata</taxon>
        <taxon>Vertebrata</taxon>
        <taxon>Euteleostomi</taxon>
        <taxon>Actinopterygii</taxon>
        <taxon>Neopterygii</taxon>
        <taxon>Teleostei</taxon>
        <taxon>Neoteleostei</taxon>
        <taxon>Acanthomorphata</taxon>
        <taxon>Carangaria</taxon>
        <taxon>Pleuronectiformes</taxon>
        <taxon>Pleuronectoidei</taxon>
        <taxon>Pleuronectidae</taxon>
        <taxon>Pleuronectes</taxon>
    </lineage>
</organism>
<evidence type="ECO:0000313" key="2">
    <source>
        <dbReference type="Proteomes" id="UP001153269"/>
    </source>
</evidence>
<evidence type="ECO:0000313" key="1">
    <source>
        <dbReference type="EMBL" id="CAB1439635.1"/>
    </source>
</evidence>
<dbReference type="EMBL" id="CADEAL010002313">
    <property type="protein sequence ID" value="CAB1439635.1"/>
    <property type="molecule type" value="Genomic_DNA"/>
</dbReference>
<name>A0A9N7UYF5_PLEPL</name>
<keyword evidence="2" id="KW-1185">Reference proteome</keyword>
<dbReference type="AlphaFoldDB" id="A0A9N7UYF5"/>
<dbReference type="Proteomes" id="UP001153269">
    <property type="component" value="Unassembled WGS sequence"/>
</dbReference>
<gene>
    <name evidence="1" type="ORF">PLEPLA_LOCUS27413</name>
</gene>